<dbReference type="PROSITE" id="PS50987">
    <property type="entry name" value="HTH_ARSR_2"/>
    <property type="match status" value="1"/>
</dbReference>
<evidence type="ECO:0000313" key="2">
    <source>
        <dbReference type="EMBL" id="SDF30041.1"/>
    </source>
</evidence>
<organism evidence="2 3">
    <name type="scientific">Thalassobaculum litoreum DSM 18839</name>
    <dbReference type="NCBI Taxonomy" id="1123362"/>
    <lineage>
        <taxon>Bacteria</taxon>
        <taxon>Pseudomonadati</taxon>
        <taxon>Pseudomonadota</taxon>
        <taxon>Alphaproteobacteria</taxon>
        <taxon>Rhodospirillales</taxon>
        <taxon>Thalassobaculaceae</taxon>
        <taxon>Thalassobaculum</taxon>
    </lineage>
</organism>
<dbReference type="RefSeq" id="WP_051244287.1">
    <property type="nucleotide sequence ID" value="NZ_FNBW01000002.1"/>
</dbReference>
<dbReference type="AlphaFoldDB" id="A0A8G2EXR3"/>
<dbReference type="InterPro" id="IPR013216">
    <property type="entry name" value="Methyltransf_11"/>
</dbReference>
<dbReference type="Proteomes" id="UP000198615">
    <property type="component" value="Unassembled WGS sequence"/>
</dbReference>
<dbReference type="CDD" id="cd00090">
    <property type="entry name" value="HTH_ARSR"/>
    <property type="match status" value="1"/>
</dbReference>
<dbReference type="GO" id="GO:0008757">
    <property type="term" value="F:S-adenosylmethionine-dependent methyltransferase activity"/>
    <property type="evidence" value="ECO:0007669"/>
    <property type="project" value="InterPro"/>
</dbReference>
<dbReference type="Gene3D" id="1.10.10.10">
    <property type="entry name" value="Winged helix-like DNA-binding domain superfamily/Winged helix DNA-binding domain"/>
    <property type="match status" value="1"/>
</dbReference>
<dbReference type="Pfam" id="PF08241">
    <property type="entry name" value="Methyltransf_11"/>
    <property type="match status" value="1"/>
</dbReference>
<dbReference type="PANTHER" id="PTHR42912">
    <property type="entry name" value="METHYLTRANSFERASE"/>
    <property type="match status" value="1"/>
</dbReference>
<dbReference type="InterPro" id="IPR050508">
    <property type="entry name" value="Methyltransf_Superfamily"/>
</dbReference>
<keyword evidence="3" id="KW-1185">Reference proteome</keyword>
<dbReference type="SUPFAM" id="SSF53335">
    <property type="entry name" value="S-adenosyl-L-methionine-dependent methyltransferases"/>
    <property type="match status" value="1"/>
</dbReference>
<comment type="caution">
    <text evidence="2">The sequence shown here is derived from an EMBL/GenBank/DDBJ whole genome shotgun (WGS) entry which is preliminary data.</text>
</comment>
<proteinExistence type="predicted"/>
<evidence type="ECO:0000259" key="1">
    <source>
        <dbReference type="PROSITE" id="PS50987"/>
    </source>
</evidence>
<feature type="domain" description="HTH arsR-type" evidence="1">
    <location>
        <begin position="1"/>
        <end position="90"/>
    </location>
</feature>
<evidence type="ECO:0000313" key="3">
    <source>
        <dbReference type="Proteomes" id="UP000198615"/>
    </source>
</evidence>
<dbReference type="GO" id="GO:0003700">
    <property type="term" value="F:DNA-binding transcription factor activity"/>
    <property type="evidence" value="ECO:0007669"/>
    <property type="project" value="InterPro"/>
</dbReference>
<dbReference type="InterPro" id="IPR029063">
    <property type="entry name" value="SAM-dependent_MTases_sf"/>
</dbReference>
<dbReference type="CDD" id="cd02440">
    <property type="entry name" value="AdoMet_MTases"/>
    <property type="match status" value="1"/>
</dbReference>
<reference evidence="2 3" key="1">
    <citation type="submission" date="2016-10" db="EMBL/GenBank/DDBJ databases">
        <authorList>
            <person name="Varghese N."/>
            <person name="Submissions S."/>
        </authorList>
    </citation>
    <scope>NUCLEOTIDE SEQUENCE [LARGE SCALE GENOMIC DNA]</scope>
    <source>
        <strain evidence="2 3">DSM 18839</strain>
    </source>
</reference>
<accession>A0A8G2EXR3</accession>
<dbReference type="Gene3D" id="3.40.50.150">
    <property type="entry name" value="Vaccinia Virus protein VP39"/>
    <property type="match status" value="1"/>
</dbReference>
<dbReference type="InterPro" id="IPR011991">
    <property type="entry name" value="ArsR-like_HTH"/>
</dbReference>
<dbReference type="InterPro" id="IPR036390">
    <property type="entry name" value="WH_DNA-bd_sf"/>
</dbReference>
<dbReference type="InterPro" id="IPR036388">
    <property type="entry name" value="WH-like_DNA-bd_sf"/>
</dbReference>
<dbReference type="PRINTS" id="PR00778">
    <property type="entry name" value="HTHARSR"/>
</dbReference>
<dbReference type="SUPFAM" id="SSF46785">
    <property type="entry name" value="Winged helix' DNA-binding domain"/>
    <property type="match status" value="1"/>
</dbReference>
<gene>
    <name evidence="2" type="ORF">SAMN05660686_00952</name>
</gene>
<dbReference type="Pfam" id="PF01022">
    <property type="entry name" value="HTH_5"/>
    <property type="match status" value="1"/>
</dbReference>
<dbReference type="InterPro" id="IPR001845">
    <property type="entry name" value="HTH_ArsR_DNA-bd_dom"/>
</dbReference>
<name>A0A8G2EXR3_9PROT</name>
<sequence length="327" mass="35740">MDDVLAGLRAIAEPTRLRILVLCARSELSVTDLVDILGQSQPRVSRHLKLMVEAGVLERNREGARAYYRVAERSSGGAVARALTPLVPVDDAMMATDLARLETIRTRRSERAVAYFQENAVRWEDLRGLYVDDGLVDASLMEAVRAEPVDSLLDIGTGTGRVLEQLADHVTSAVGIDNAKPMLEIARDKLDRAGVNNCQVRLADMYHLPFPADRFDAVTLNMVLHHAEMPGEVLREAARVLKPGGRVILVDFAPHELEELREQHTHRWLGFSGEEIGRMAHSAGLGLEPAVSLTGDPLTVCLWSARKADSTDLTTGNTGAAELRAAS</sequence>
<dbReference type="SMART" id="SM00418">
    <property type="entry name" value="HTH_ARSR"/>
    <property type="match status" value="1"/>
</dbReference>
<protein>
    <submittedName>
        <fullName evidence="2">ArsR family transcriptional regulator</fullName>
    </submittedName>
</protein>
<dbReference type="NCBIfam" id="NF033788">
    <property type="entry name" value="HTH_metalloreg"/>
    <property type="match status" value="1"/>
</dbReference>
<dbReference type="EMBL" id="FNBW01000002">
    <property type="protein sequence ID" value="SDF30041.1"/>
    <property type="molecule type" value="Genomic_DNA"/>
</dbReference>